<dbReference type="Pfam" id="PF01261">
    <property type="entry name" value="AP_endonuc_2"/>
    <property type="match status" value="1"/>
</dbReference>
<dbReference type="InterPro" id="IPR014621">
    <property type="entry name" value="UCP036778_sugar_epimerase"/>
</dbReference>
<evidence type="ECO:0000313" key="3">
    <source>
        <dbReference type="EMBL" id="CAI3931534.1"/>
    </source>
</evidence>
<evidence type="ECO:0000313" key="4">
    <source>
        <dbReference type="Proteomes" id="UP001154255"/>
    </source>
</evidence>
<evidence type="ECO:0000259" key="1">
    <source>
        <dbReference type="Pfam" id="PF01261"/>
    </source>
</evidence>
<dbReference type="PIRSF" id="PIRSF036778">
    <property type="entry name" value="UCP036778"/>
    <property type="match status" value="1"/>
</dbReference>
<dbReference type="InterPro" id="IPR050312">
    <property type="entry name" value="IolE/XylAMocC-like"/>
</dbReference>
<dbReference type="AlphaFoldDB" id="A0A9W4XH61"/>
<dbReference type="Proteomes" id="UP001154255">
    <property type="component" value="Unassembled WGS sequence"/>
</dbReference>
<dbReference type="InterPro" id="IPR013022">
    <property type="entry name" value="Xyl_isomerase-like_TIM-brl"/>
</dbReference>
<evidence type="ECO:0000313" key="2">
    <source>
        <dbReference type="EMBL" id="CAI3929423.1"/>
    </source>
</evidence>
<feature type="domain" description="Xylose isomerase-like TIM barrel" evidence="1">
    <location>
        <begin position="23"/>
        <end position="269"/>
    </location>
</feature>
<comment type="caution">
    <text evidence="2">The sequence shown here is derived from an EMBL/GenBank/DDBJ whole genome shotgun (WGS) entry which is preliminary data.</text>
</comment>
<dbReference type="PANTHER" id="PTHR12110">
    <property type="entry name" value="HYDROXYPYRUVATE ISOMERASE"/>
    <property type="match status" value="1"/>
</dbReference>
<dbReference type="EMBL" id="CAMXCM010000001">
    <property type="protein sequence ID" value="CAI3929423.1"/>
    <property type="molecule type" value="Genomic_DNA"/>
</dbReference>
<dbReference type="GO" id="GO:0016853">
    <property type="term" value="F:isomerase activity"/>
    <property type="evidence" value="ECO:0007669"/>
    <property type="project" value="UniProtKB-KW"/>
</dbReference>
<evidence type="ECO:0000313" key="5">
    <source>
        <dbReference type="Proteomes" id="UP001154259"/>
    </source>
</evidence>
<sequence length="271" mass="30941">MKFPKFALNRIVAPKLSFDDYLKLCASLNIDAIELRNDLPGINIFDKSEHSFIVAKCQQHKIDILTINALYPFDVWNTEREQQAVKLAQVATNIKAKAIVCCPLNDNADSRTSQERKQDLRQALKNLKNICNHHGLMAYIEPLGFPQSALRAKKEAVEAIRDIGGVGTFKLVHDTFHHHLAEETEFFPELTGIVHVSGVVDQDLDISEMLDAHRILVNQQDMLENIAQLKRFKELGYTGYVSYEPFAESVHNMQDIENELKESMNFIRNHI</sequence>
<accession>A0A9W4XH61</accession>
<dbReference type="Proteomes" id="UP001154259">
    <property type="component" value="Unassembled WGS sequence"/>
</dbReference>
<name>A0A9W4XH61_9PROT</name>
<proteinExistence type="predicted"/>
<dbReference type="InterPro" id="IPR036237">
    <property type="entry name" value="Xyl_isomerase-like_sf"/>
</dbReference>
<protein>
    <submittedName>
        <fullName evidence="2">Xylose isomerase-like family</fullName>
    </submittedName>
</protein>
<dbReference type="PANTHER" id="PTHR12110:SF48">
    <property type="entry name" value="BLL3656 PROTEIN"/>
    <property type="match status" value="1"/>
</dbReference>
<dbReference type="RefSeq" id="WP_271788998.1">
    <property type="nucleotide sequence ID" value="NZ_CAMXCM010000001.1"/>
</dbReference>
<organism evidence="2 4">
    <name type="scientific">Commensalibacter communis</name>
    <dbReference type="NCBI Taxonomy" id="2972786"/>
    <lineage>
        <taxon>Bacteria</taxon>
        <taxon>Pseudomonadati</taxon>
        <taxon>Pseudomonadota</taxon>
        <taxon>Alphaproteobacteria</taxon>
        <taxon>Acetobacterales</taxon>
        <taxon>Acetobacteraceae</taxon>
    </lineage>
</organism>
<dbReference type="EMBL" id="CAMXCS010000001">
    <property type="protein sequence ID" value="CAI3931534.1"/>
    <property type="molecule type" value="Genomic_DNA"/>
</dbReference>
<gene>
    <name evidence="3" type="ORF">R53529_LOCUS555</name>
    <name evidence="2" type="ORF">R53530_LOCUS546</name>
</gene>
<dbReference type="SUPFAM" id="SSF51658">
    <property type="entry name" value="Xylose isomerase-like"/>
    <property type="match status" value="1"/>
</dbReference>
<keyword evidence="5" id="KW-1185">Reference proteome</keyword>
<dbReference type="Gene3D" id="3.20.20.150">
    <property type="entry name" value="Divalent-metal-dependent TIM barrel enzymes"/>
    <property type="match status" value="1"/>
</dbReference>
<reference evidence="2" key="1">
    <citation type="submission" date="2022-10" db="EMBL/GenBank/DDBJ databases">
        <authorList>
            <person name="Botero Cardona J."/>
        </authorList>
    </citation>
    <scope>NUCLEOTIDE SEQUENCE</scope>
    <source>
        <strain evidence="2">LMG 31819</strain>
        <strain evidence="3">R-53529</strain>
    </source>
</reference>
<keyword evidence="2" id="KW-0413">Isomerase</keyword>